<accession>A0AAD9H6H8</accession>
<feature type="region of interest" description="Disordered" evidence="1">
    <location>
        <begin position="940"/>
        <end position="967"/>
    </location>
</feature>
<keyword evidence="3" id="KW-1185">Reference proteome</keyword>
<feature type="compositionally biased region" description="Polar residues" evidence="1">
    <location>
        <begin position="1105"/>
        <end position="1132"/>
    </location>
</feature>
<feature type="compositionally biased region" description="Basic and acidic residues" evidence="1">
    <location>
        <begin position="464"/>
        <end position="483"/>
    </location>
</feature>
<protein>
    <submittedName>
        <fullName evidence="2">Uncharacterized protein</fullName>
    </submittedName>
</protein>
<feature type="compositionally biased region" description="Polar residues" evidence="1">
    <location>
        <begin position="1217"/>
        <end position="1232"/>
    </location>
</feature>
<dbReference type="EMBL" id="MU843031">
    <property type="protein sequence ID" value="KAK2022686.1"/>
    <property type="molecule type" value="Genomic_DNA"/>
</dbReference>
<feature type="region of interest" description="Disordered" evidence="1">
    <location>
        <begin position="185"/>
        <end position="210"/>
    </location>
</feature>
<feature type="compositionally biased region" description="Polar residues" evidence="1">
    <location>
        <begin position="841"/>
        <end position="862"/>
    </location>
</feature>
<feature type="region of interest" description="Disordered" evidence="1">
    <location>
        <begin position="385"/>
        <end position="494"/>
    </location>
</feature>
<reference evidence="2" key="1">
    <citation type="submission" date="2021-06" db="EMBL/GenBank/DDBJ databases">
        <title>Comparative genomics, transcriptomics and evolutionary studies reveal genomic signatures of adaptation to plant cell wall in hemibiotrophic fungi.</title>
        <authorList>
            <consortium name="DOE Joint Genome Institute"/>
            <person name="Baroncelli R."/>
            <person name="Diaz J.F."/>
            <person name="Benocci T."/>
            <person name="Peng M."/>
            <person name="Battaglia E."/>
            <person name="Haridas S."/>
            <person name="Andreopoulos W."/>
            <person name="Labutti K."/>
            <person name="Pangilinan J."/>
            <person name="Floch G.L."/>
            <person name="Makela M.R."/>
            <person name="Henrissat B."/>
            <person name="Grigoriev I.V."/>
            <person name="Crouch J.A."/>
            <person name="De Vries R.P."/>
            <person name="Sukno S.A."/>
            <person name="Thon M.R."/>
        </authorList>
    </citation>
    <scope>NUCLEOTIDE SEQUENCE</scope>
    <source>
        <strain evidence="2">MAFF235873</strain>
    </source>
</reference>
<feature type="compositionally biased region" description="Polar residues" evidence="1">
    <location>
        <begin position="794"/>
        <end position="805"/>
    </location>
</feature>
<feature type="region of interest" description="Disordered" evidence="1">
    <location>
        <begin position="571"/>
        <end position="906"/>
    </location>
</feature>
<feature type="compositionally biased region" description="Polar residues" evidence="1">
    <location>
        <begin position="541"/>
        <end position="553"/>
    </location>
</feature>
<feature type="region of interest" description="Disordered" evidence="1">
    <location>
        <begin position="1020"/>
        <end position="1046"/>
    </location>
</feature>
<feature type="compositionally biased region" description="Polar residues" evidence="1">
    <location>
        <begin position="1080"/>
        <end position="1091"/>
    </location>
</feature>
<feature type="region of interest" description="Disordered" evidence="1">
    <location>
        <begin position="1145"/>
        <end position="1169"/>
    </location>
</feature>
<feature type="region of interest" description="Disordered" evidence="1">
    <location>
        <begin position="1200"/>
        <end position="1234"/>
    </location>
</feature>
<gene>
    <name evidence="2" type="ORF">LX32DRAFT_667892</name>
</gene>
<proteinExistence type="predicted"/>
<feature type="compositionally biased region" description="Polar residues" evidence="1">
    <location>
        <begin position="689"/>
        <end position="720"/>
    </location>
</feature>
<sequence>MRIHVRSRDPCQVQLHRPFRHIRQIRLHSLNYPRPHVQSPHRDGDLEPVSPVSDTLPLPGPKSYTKANDEDLPVGGDWVPRPTGKAQTSWDPLANTPLVQGTGSEMGRSGDPTPHAPNAHQATQTQTATAPRNNPADDQYDDWVVVSSHSASSSHIQVISPQSPPVSSLINGVGVRPNANHTQTIQHLPSQQQQAESPQRNSSFVGLPPIRRGSTFGINLTKRAKRRFSLDEDEDAHLVSSPVSNAADQHGHGDSNWSTESAHPARIDTGPSKSRKDSGMSHGAFSATTGRPLAPGAAFKGAGRVPRPIYTGVTMQPDRRMDGPPYGPGMRSQQGMVSPTFGGAGNPIHHLPPQGPWKLEDRSQFFGYEKETGTQLPPRLKFSEVPPSSAQRYPGLFSPPQWEQNLGSPTGPRRSHDLGRQYYGRDSTSLYRTQTGDSEVSTFDPSIDEERGRSRRSSGFLKEIGNHFSRESSRRRPASKAEEAAVSIPGGPDVQRNEVLEASVDMGELQDQQRRRSSFFLNLRGSRSSDAGVPQGREGEGTTQSPKASHNSDVTFQSQQLAGFADRKRSFLGSAGNESPSPLPMPNLSRSSTSTAGNGATGGAFGPPKKRFSGFASKVFNRNSSQQDLQISRKPDTSHSATSPTLGRPPDTTTKQPGDHATAETGARPVSDVESDEQATLLPPRPEAQNANVSRKNPDSLLNRTSQAEENPGVYTSQTQEDQRSPEPHRVSEPRQYSSSTQLYREQLMPPKQPNDQNQQSWVPPGFSAEPTPEASIRRGKEPEGALSPLIIPPSQSDGGNTHTLDIQEYGPTRRVSGQSASLLSSPVAKAQSPNAVVGQTEISQRSSISNSPKPPVTSQMQPPAADTVTQMPPPSDRRSPLSFLGHNQPLQSQGPHDHDQQSSVSKWFRNRTSTQIEPSQSHQGHTKESTARSIFSAFKRSSKQTDARPLQQQQMARQGQAQPLQSKAQRLPLQGFIEPQYDQVPIPQGYAAVHGEGSVVPSPYAIPRTSPPVQFLPHQAPPVQQWSPPSTALRHPSEGSLYNHSGAAAPHVQHLPQSHIQPNTIPEGGRRISLASHQSNMSYESRSTQPGTGGPNGDRPMFRQHNQQNPTGSLNTQGNDNSRVAGSNSRHSQQALLLMQQPYHQRSSPANPVTPSVAPPQTHQTHSGDIQGENAIVSQTQVYSGHVQAAPQTAASLRPQFQSQTRGLAADAGSVAGSNSRSASPGTQASTERVVFPEPPVSAPVVSPLVVNVHKANHGTPDDIYDSTPRLPSGPPPPPPQPIAATATGQSMVSDSSADEAPRNATHANGGGNGESSTNVVRGKSARAELEDTEDERKRTIRHEAQEEKILVDPYEELESGGVKYRKEEDPEIPQMSATSYPGQEWNPYGAGGYEDWD</sequence>
<comment type="caution">
    <text evidence="2">The sequence shown here is derived from an EMBL/GenBank/DDBJ whole genome shotgun (WGS) entry which is preliminary data.</text>
</comment>
<feature type="compositionally biased region" description="Low complexity" evidence="1">
    <location>
        <begin position="949"/>
        <end position="966"/>
    </location>
</feature>
<feature type="compositionally biased region" description="Polar residues" evidence="1">
    <location>
        <begin position="620"/>
        <end position="630"/>
    </location>
</feature>
<feature type="region of interest" description="Disordered" evidence="1">
    <location>
        <begin position="520"/>
        <end position="553"/>
    </location>
</feature>
<feature type="compositionally biased region" description="Polar residues" evidence="1">
    <location>
        <begin position="1288"/>
        <end position="1297"/>
    </location>
</feature>
<evidence type="ECO:0000313" key="2">
    <source>
        <dbReference type="EMBL" id="KAK2022686.1"/>
    </source>
</evidence>
<feature type="compositionally biased region" description="Pro residues" evidence="1">
    <location>
        <begin position="1273"/>
        <end position="1283"/>
    </location>
</feature>
<feature type="compositionally biased region" description="Basic and acidic residues" evidence="1">
    <location>
        <begin position="1327"/>
        <end position="1352"/>
    </location>
</feature>
<feature type="region of interest" description="Disordered" evidence="1">
    <location>
        <begin position="33"/>
        <end position="139"/>
    </location>
</feature>
<feature type="compositionally biased region" description="Polar residues" evidence="1">
    <location>
        <begin position="185"/>
        <end position="204"/>
    </location>
</feature>
<organism evidence="2 3">
    <name type="scientific">Colletotrichum zoysiae</name>
    <dbReference type="NCBI Taxonomy" id="1216348"/>
    <lineage>
        <taxon>Eukaryota</taxon>
        <taxon>Fungi</taxon>
        <taxon>Dikarya</taxon>
        <taxon>Ascomycota</taxon>
        <taxon>Pezizomycotina</taxon>
        <taxon>Sordariomycetes</taxon>
        <taxon>Hypocreomycetidae</taxon>
        <taxon>Glomerellales</taxon>
        <taxon>Glomerellaceae</taxon>
        <taxon>Colletotrichum</taxon>
        <taxon>Colletotrichum graminicola species complex</taxon>
    </lineage>
</organism>
<feature type="compositionally biased region" description="Low complexity" evidence="1">
    <location>
        <begin position="121"/>
        <end position="130"/>
    </location>
</feature>
<feature type="region of interest" description="Disordered" evidence="1">
    <location>
        <begin position="240"/>
        <end position="301"/>
    </location>
</feature>
<evidence type="ECO:0000256" key="1">
    <source>
        <dbReference type="SAM" id="MobiDB-lite"/>
    </source>
</evidence>
<feature type="region of interest" description="Disordered" evidence="1">
    <location>
        <begin position="1258"/>
        <end position="1399"/>
    </location>
</feature>
<feature type="compositionally biased region" description="Polar residues" evidence="1">
    <location>
        <begin position="638"/>
        <end position="656"/>
    </location>
</feature>
<feature type="compositionally biased region" description="Polar residues" evidence="1">
    <location>
        <begin position="816"/>
        <end position="825"/>
    </location>
</feature>
<dbReference type="Proteomes" id="UP001232148">
    <property type="component" value="Unassembled WGS sequence"/>
</dbReference>
<feature type="region of interest" description="Disordered" evidence="1">
    <location>
        <begin position="1080"/>
        <end position="1132"/>
    </location>
</feature>
<feature type="compositionally biased region" description="Polar residues" evidence="1">
    <location>
        <begin position="735"/>
        <end position="744"/>
    </location>
</feature>
<name>A0AAD9H6H8_9PEZI</name>
<feature type="compositionally biased region" description="Basic and acidic residues" evidence="1">
    <location>
        <begin position="721"/>
        <end position="733"/>
    </location>
</feature>
<feature type="compositionally biased region" description="Polar residues" evidence="1">
    <location>
        <begin position="426"/>
        <end position="444"/>
    </location>
</feature>
<evidence type="ECO:0000313" key="3">
    <source>
        <dbReference type="Proteomes" id="UP001232148"/>
    </source>
</evidence>